<dbReference type="EMBL" id="MCFF01000042">
    <property type="protein sequence ID" value="ORZ07312.1"/>
    <property type="molecule type" value="Genomic_DNA"/>
</dbReference>
<dbReference type="Proteomes" id="UP000193648">
    <property type="component" value="Unassembled WGS sequence"/>
</dbReference>
<evidence type="ECO:0000256" key="1">
    <source>
        <dbReference type="SAM" id="MobiDB-lite"/>
    </source>
</evidence>
<dbReference type="AlphaFoldDB" id="A0A1Y2GCZ7"/>
<accession>A0A1Y2GCZ7</accession>
<dbReference type="OrthoDB" id="2437002at2759"/>
<feature type="region of interest" description="Disordered" evidence="1">
    <location>
        <begin position="273"/>
        <end position="329"/>
    </location>
</feature>
<reference evidence="2 3" key="1">
    <citation type="submission" date="2016-07" db="EMBL/GenBank/DDBJ databases">
        <title>Pervasive Adenine N6-methylation of Active Genes in Fungi.</title>
        <authorList>
            <consortium name="DOE Joint Genome Institute"/>
            <person name="Mondo S.J."/>
            <person name="Dannebaum R.O."/>
            <person name="Kuo R.C."/>
            <person name="Labutti K."/>
            <person name="Haridas S."/>
            <person name="Kuo A."/>
            <person name="Salamov A."/>
            <person name="Ahrendt S.R."/>
            <person name="Lipzen A."/>
            <person name="Sullivan W."/>
            <person name="Andreopoulos W.B."/>
            <person name="Clum A."/>
            <person name="Lindquist E."/>
            <person name="Daum C."/>
            <person name="Ramamoorthy G.K."/>
            <person name="Gryganskyi A."/>
            <person name="Culley D."/>
            <person name="Magnuson J.K."/>
            <person name="James T.Y."/>
            <person name="O'Malley M.A."/>
            <person name="Stajich J.E."/>
            <person name="Spatafora J.W."/>
            <person name="Visel A."/>
            <person name="Grigoriev I.V."/>
        </authorList>
    </citation>
    <scope>NUCLEOTIDE SEQUENCE [LARGE SCALE GENOMIC DNA]</scope>
    <source>
        <strain evidence="2 3">NRRL 3116</strain>
    </source>
</reference>
<name>A0A1Y2GCZ7_9FUNG</name>
<dbReference type="GeneID" id="33568652"/>
<gene>
    <name evidence="2" type="ORF">BCR41DRAFT_373742</name>
</gene>
<dbReference type="RefSeq" id="XP_021877975.1">
    <property type="nucleotide sequence ID" value="XM_022026809.1"/>
</dbReference>
<feature type="compositionally biased region" description="Polar residues" evidence="1">
    <location>
        <begin position="273"/>
        <end position="285"/>
    </location>
</feature>
<feature type="region of interest" description="Disordered" evidence="1">
    <location>
        <begin position="348"/>
        <end position="422"/>
    </location>
</feature>
<feature type="compositionally biased region" description="Acidic residues" evidence="1">
    <location>
        <begin position="299"/>
        <end position="309"/>
    </location>
</feature>
<organism evidence="2 3">
    <name type="scientific">Lobosporangium transversale</name>
    <dbReference type="NCBI Taxonomy" id="64571"/>
    <lineage>
        <taxon>Eukaryota</taxon>
        <taxon>Fungi</taxon>
        <taxon>Fungi incertae sedis</taxon>
        <taxon>Mucoromycota</taxon>
        <taxon>Mortierellomycotina</taxon>
        <taxon>Mortierellomycetes</taxon>
        <taxon>Mortierellales</taxon>
        <taxon>Mortierellaceae</taxon>
        <taxon>Lobosporangium</taxon>
    </lineage>
</organism>
<comment type="caution">
    <text evidence="2">The sequence shown here is derived from an EMBL/GenBank/DDBJ whole genome shotgun (WGS) entry which is preliminary data.</text>
</comment>
<proteinExistence type="predicted"/>
<feature type="compositionally biased region" description="Polar residues" evidence="1">
    <location>
        <begin position="393"/>
        <end position="408"/>
    </location>
</feature>
<feature type="compositionally biased region" description="Low complexity" evidence="1">
    <location>
        <begin position="409"/>
        <end position="422"/>
    </location>
</feature>
<keyword evidence="3" id="KW-1185">Reference proteome</keyword>
<dbReference type="InParanoid" id="A0A1Y2GCZ7"/>
<sequence>MVLEKHTNVTWFTPLTAITTKASASLRLNNDSLLNTPYESEPSNGISKSVIDLSKDLHCPSQQNQSLTVYGPVFNANNTRAGHTIAMWPVSESTATSNSQQELAYPDDSILVPVKKRCGSYACKPEDENSLLCDESNGSNDYEYGHYNVYSMYSATNIPLELLNSIFLNLLYVPSDNLKRLAEERDRARVMAGKRSYCHTGLMSLSHHLQPYLMDIDWPHNDYIAAKYTRQVLNEQYPHQYHSCQCYSPHQNENRLYSCTFYDHYHQQQLTSNQSPFWPAPSTSGKVDLHDHANQGFEYGDEDSEEYEDSETHSGDGASQSRSQDKEPTLNNMMSDLTVEHQNSVAGWETDHSEDSDSLGYSSSESQNTRFELQRISSTSSYSNESEPEDSSRTPSEGGNTTDTESFLSDSSTTIASPCSSSSNAETITQTYYSRRIHDSSFIGSAFCTNLPFLSVPHRRGINRVDDDLGQEEMIYQLHRDQYFHPTTHTSLRSDLYICSLVNRQWRIAALQLLWQSIVLDSESCRIEPSDPCFCCGTFEQSRAARTRLEAMLDSYLEVYSLDLAKCVQTVELDLRVLIGGSQVGIIARILKRLSPFTHLRLIWTDIEPPEDVARKFAGTMTSLSPQIRHVHFSVGFVISKVWTRELDKMLKLTTITLEDLGSMDSIEHDWSRIERLRMNAVIPCNIFGYPATPALDPAHLTYHIATNAISGQAWELNENQVAFADGHTSSSVAQPIGHPQLTESAVLSSGWWRWSSLRKIEIQMQDTILPREWLQDLTAVIAKNSAVLRKRPQQIVASGFDAFTIDSQIVADPQMAATTSFTSLGPPLEVLNIDCEVSHPHKDIFFDLIHAWGDQLKEFHFTKSAELTDDFFLLCLQNMIRVKKLSLRESRGITGEGFNPISSCCSPDGRGSNSLYTIICDDKNSNTISGRVPLLEPTMGMNQAYLHNSMHKPTKTFQWRRDFLELNLDQSRVRSDFLDMLKLHCPCARYTVREVRHYL</sequence>
<evidence type="ECO:0000313" key="3">
    <source>
        <dbReference type="Proteomes" id="UP000193648"/>
    </source>
</evidence>
<evidence type="ECO:0000313" key="2">
    <source>
        <dbReference type="EMBL" id="ORZ07312.1"/>
    </source>
</evidence>
<protein>
    <submittedName>
        <fullName evidence="2">Uncharacterized protein</fullName>
    </submittedName>
</protein>